<accession>A0A9D1LMR7</accession>
<feature type="chain" id="PRO_5039326287" description="Lipoprotein" evidence="1">
    <location>
        <begin position="22"/>
        <end position="527"/>
    </location>
</feature>
<dbReference type="AlphaFoldDB" id="A0A9D1LMR7"/>
<dbReference type="PROSITE" id="PS51257">
    <property type="entry name" value="PROKAR_LIPOPROTEIN"/>
    <property type="match status" value="1"/>
</dbReference>
<name>A0A9D1LMR7_9FIRM</name>
<evidence type="ECO:0000313" key="3">
    <source>
        <dbReference type="Proteomes" id="UP000824070"/>
    </source>
</evidence>
<organism evidence="2 3">
    <name type="scientific">Candidatus Alloenteromonas pullicola</name>
    <dbReference type="NCBI Taxonomy" id="2840784"/>
    <lineage>
        <taxon>Bacteria</taxon>
        <taxon>Bacillati</taxon>
        <taxon>Bacillota</taxon>
        <taxon>Bacillota incertae sedis</taxon>
        <taxon>Candidatus Alloenteromonas</taxon>
    </lineage>
</organism>
<evidence type="ECO:0000256" key="1">
    <source>
        <dbReference type="SAM" id="SignalP"/>
    </source>
</evidence>
<feature type="signal peptide" evidence="1">
    <location>
        <begin position="1"/>
        <end position="21"/>
    </location>
</feature>
<dbReference type="EMBL" id="DVMV01000004">
    <property type="protein sequence ID" value="HIU44717.1"/>
    <property type="molecule type" value="Genomic_DNA"/>
</dbReference>
<reference evidence="2" key="1">
    <citation type="submission" date="2020-10" db="EMBL/GenBank/DDBJ databases">
        <authorList>
            <person name="Gilroy R."/>
        </authorList>
    </citation>
    <scope>NUCLEOTIDE SEQUENCE</scope>
    <source>
        <strain evidence="2">ChiGjej1B1-22543</strain>
    </source>
</reference>
<sequence length="527" mass="59386">MENKFKAFALSALACATMGLASCSTIEAELPTNIQDEPILNLDGVVNNDLQQIYEALVTNGDTNSERVLNNILTLYAKTLFGDFYGEGGLYEASLDDAKLTAYVGSHAIFGEGETGKKNAKAFINHIIDSIKTQMWSVVQNTTYQKNSVFLEEKFYNAQLAELYKLGEVADFKEVELDGELTYKDVELYFTDMFNTYKDYIERSLLPTIYRTALVERYIIDNNYGVLGRSYARKVQFIALPDVEDYDFATQRLVRSYAKLVLANTDAEEKYRDLHYLDKLYKGYFEDAEELAFAKTIYADAGFTEIAAKTDTLNTYEETTYGDIAMDYNAISDDRNIVGTATDFTNSGAYTKQVGLLLKTRETMATSHVTEGWYTSTSLSNLASSISTRLFKITVANEVDREGAAESNAHGSFGWYVNGSYYMVPETYEQGEAYPYCIYDKDSSTWYIVRVNEAVKAPKLVLGGDASYENIAGKDIYEIMYSVAGLVSGTESYQKAANQHYVEKMAIAYHDDYVYDYFKATFPDLFD</sequence>
<comment type="caution">
    <text evidence="2">The sequence shown here is derived from an EMBL/GenBank/DDBJ whole genome shotgun (WGS) entry which is preliminary data.</text>
</comment>
<evidence type="ECO:0000313" key="2">
    <source>
        <dbReference type="EMBL" id="HIU44717.1"/>
    </source>
</evidence>
<evidence type="ECO:0008006" key="4">
    <source>
        <dbReference type="Google" id="ProtNLM"/>
    </source>
</evidence>
<dbReference type="Proteomes" id="UP000824070">
    <property type="component" value="Unassembled WGS sequence"/>
</dbReference>
<reference evidence="2" key="2">
    <citation type="journal article" date="2021" name="PeerJ">
        <title>Extensive microbial diversity within the chicken gut microbiome revealed by metagenomics and culture.</title>
        <authorList>
            <person name="Gilroy R."/>
            <person name="Ravi A."/>
            <person name="Getino M."/>
            <person name="Pursley I."/>
            <person name="Horton D.L."/>
            <person name="Alikhan N.F."/>
            <person name="Baker D."/>
            <person name="Gharbi K."/>
            <person name="Hall N."/>
            <person name="Watson M."/>
            <person name="Adriaenssens E.M."/>
            <person name="Foster-Nyarko E."/>
            <person name="Jarju S."/>
            <person name="Secka A."/>
            <person name="Antonio M."/>
            <person name="Oren A."/>
            <person name="Chaudhuri R.R."/>
            <person name="La Ragione R."/>
            <person name="Hildebrand F."/>
            <person name="Pallen M.J."/>
        </authorList>
    </citation>
    <scope>NUCLEOTIDE SEQUENCE</scope>
    <source>
        <strain evidence="2">ChiGjej1B1-22543</strain>
    </source>
</reference>
<protein>
    <recommendedName>
        <fullName evidence="4">Lipoprotein</fullName>
    </recommendedName>
</protein>
<proteinExistence type="predicted"/>
<gene>
    <name evidence="2" type="ORF">IAC52_00240</name>
</gene>
<keyword evidence="1" id="KW-0732">Signal</keyword>